<name>A0A3A6QYI8_9VIBR</name>
<evidence type="ECO:0000313" key="2">
    <source>
        <dbReference type="Proteomes" id="UP000273252"/>
    </source>
</evidence>
<accession>A0A3A6QYI8</accession>
<dbReference type="AlphaFoldDB" id="A0A3A6QYI8"/>
<reference evidence="1 2" key="1">
    <citation type="submission" date="2018-08" db="EMBL/GenBank/DDBJ databases">
        <title>Vibrio isolated from the Eastern China Marginal Seas.</title>
        <authorList>
            <person name="Li Y."/>
        </authorList>
    </citation>
    <scope>NUCLEOTIDE SEQUENCE [LARGE SCALE GENOMIC DNA]</scope>
    <source>
        <strain evidence="1 2">BEI233</strain>
    </source>
</reference>
<proteinExistence type="predicted"/>
<sequence>MFEHLIGIVLLSLICFLFWQQRRQAEIAKNAVRRKCEQLDLQLVSIALKSHKLKTPEGVWRWHTLYEFEFSSLGDDCYRGELTMQGFHIVKFHLQPHRM</sequence>
<dbReference type="RefSeq" id="WP_120034170.1">
    <property type="nucleotide sequence ID" value="NZ_QVMU01000022.1"/>
</dbReference>
<dbReference type="InterPro" id="IPR021732">
    <property type="entry name" value="DUF3301"/>
</dbReference>
<comment type="caution">
    <text evidence="1">The sequence shown here is derived from an EMBL/GenBank/DDBJ whole genome shotgun (WGS) entry which is preliminary data.</text>
</comment>
<organism evidence="1 2">
    <name type="scientific">Vibrio sinensis</name>
    <dbReference type="NCBI Taxonomy" id="2302434"/>
    <lineage>
        <taxon>Bacteria</taxon>
        <taxon>Pseudomonadati</taxon>
        <taxon>Pseudomonadota</taxon>
        <taxon>Gammaproteobacteria</taxon>
        <taxon>Vibrionales</taxon>
        <taxon>Vibrionaceae</taxon>
        <taxon>Vibrio</taxon>
    </lineage>
</organism>
<dbReference type="OrthoDB" id="5959530at2"/>
<keyword evidence="2" id="KW-1185">Reference proteome</keyword>
<dbReference type="Pfam" id="PF11743">
    <property type="entry name" value="DUF3301"/>
    <property type="match status" value="1"/>
</dbReference>
<gene>
    <name evidence="1" type="ORF">DZ860_18270</name>
</gene>
<evidence type="ECO:0000313" key="1">
    <source>
        <dbReference type="EMBL" id="RJX67539.1"/>
    </source>
</evidence>
<dbReference type="EMBL" id="QVMU01000022">
    <property type="protein sequence ID" value="RJX67539.1"/>
    <property type="molecule type" value="Genomic_DNA"/>
</dbReference>
<dbReference type="Proteomes" id="UP000273252">
    <property type="component" value="Unassembled WGS sequence"/>
</dbReference>
<protein>
    <submittedName>
        <fullName evidence="1">DUF3301 domain-containing protein</fullName>
    </submittedName>
</protein>